<evidence type="ECO:0000256" key="2">
    <source>
        <dbReference type="ARBA" id="ARBA00022527"/>
    </source>
</evidence>
<protein>
    <recommendedName>
        <fullName evidence="1">non-specific serine/threonine protein kinase</fullName>
        <ecNumber evidence="1">2.7.11.1</ecNumber>
    </recommendedName>
</protein>
<feature type="compositionally biased region" description="Low complexity" evidence="11">
    <location>
        <begin position="305"/>
        <end position="328"/>
    </location>
</feature>
<dbReference type="GO" id="GO:0004674">
    <property type="term" value="F:protein serine/threonine kinase activity"/>
    <property type="evidence" value="ECO:0007669"/>
    <property type="project" value="UniProtKB-KW"/>
</dbReference>
<dbReference type="PROSITE" id="PS00108">
    <property type="entry name" value="PROTEIN_KINASE_ST"/>
    <property type="match status" value="1"/>
</dbReference>
<evidence type="ECO:0000256" key="7">
    <source>
        <dbReference type="ARBA" id="ARBA00047899"/>
    </source>
</evidence>
<evidence type="ECO:0000256" key="4">
    <source>
        <dbReference type="ARBA" id="ARBA00022741"/>
    </source>
</evidence>
<evidence type="ECO:0000256" key="10">
    <source>
        <dbReference type="PROSITE-ProRule" id="PRU10141"/>
    </source>
</evidence>
<sequence length="749" mass="81485">MINDGHNVQAPNIPGTQQRQNIGRYRFLRLLGKGGMAEVWLCEDPSLHRQVAMKTLQIYTQGEEELLERFRQEAQAAAALNHPHVVPIHDYGQIALNADEMLLFLVMPYLPGGSLADRIDAYQERKQLMPPREALYYLKQAAQAIDYAHTQGIVHRDIKPANMLLRKDDWLLLSDFGLARILASRKNLTRAGTSLGTPNYIAPEQIQGRAVPASDDYSLGVIAYQLFTGQLPFTSATPAMTTIMHLTEQPPAPRSLNPALPPQLEAILLRQLGKQPEERYSSAKAYIAALEEVVRLLPSEERQTTEAASSSTQHQSSPSQEASAQPAARPTRPLSRRKLIIGTGAAVVGLAAGTGGWLTLNHTIAPPAPQVHHAPTAIPTPDGLALAMHNQHQSPVTSLSWSPTQNIFATVASDQQLLLWDSNTLRSHSSPQPLARTKLKLPGTTSAPLLSWSLDGKYIAVAFSGSQAASLAFYTPDLKPLPGFVTPLTLPTSTVDGLAWLSNTRLLLAANDPDTQKLQFTAWVIDTTNPTQVPGTLTIQNRLAVAPGTSHKPVVLSTANHSQRAPKGETILTFAVTQGMLVGRVQFQGNKPTWFGAPQSTTDKTQWNAGSTLYSFENNQVTPSGSAFIAYNGRITGSYITQQDASTLVLWDWTEKTSPFTQIPTNTVLTGLAYKNQSQSGTFAGGTQDGHILVWNITQGTIPVGDFASDALKHEVLSLAWSSDGNWLVASYNDPNNSILLWKTQGRGF</sequence>
<evidence type="ECO:0000313" key="14">
    <source>
        <dbReference type="Proteomes" id="UP000004508"/>
    </source>
</evidence>
<dbReference type="Pfam" id="PF00069">
    <property type="entry name" value="Pkinase"/>
    <property type="match status" value="1"/>
</dbReference>
<organism evidence="13 14">
    <name type="scientific">Ktedonobacter racemifer DSM 44963</name>
    <dbReference type="NCBI Taxonomy" id="485913"/>
    <lineage>
        <taxon>Bacteria</taxon>
        <taxon>Bacillati</taxon>
        <taxon>Chloroflexota</taxon>
        <taxon>Ktedonobacteria</taxon>
        <taxon>Ktedonobacterales</taxon>
        <taxon>Ktedonobacteraceae</taxon>
        <taxon>Ktedonobacter</taxon>
    </lineage>
</organism>
<dbReference type="GO" id="GO:0005524">
    <property type="term" value="F:ATP binding"/>
    <property type="evidence" value="ECO:0007669"/>
    <property type="project" value="UniProtKB-UniRule"/>
</dbReference>
<dbReference type="PANTHER" id="PTHR43289:SF6">
    <property type="entry name" value="SERINE_THREONINE-PROTEIN KINASE NEKL-3"/>
    <property type="match status" value="1"/>
</dbReference>
<evidence type="ECO:0000256" key="6">
    <source>
        <dbReference type="ARBA" id="ARBA00022840"/>
    </source>
</evidence>
<accession>D6U6Y8</accession>
<dbReference type="CDD" id="cd14014">
    <property type="entry name" value="STKc_PknB_like"/>
    <property type="match status" value="1"/>
</dbReference>
<dbReference type="InParanoid" id="D6U6Y8"/>
<dbReference type="PROSITE" id="PS50082">
    <property type="entry name" value="WD_REPEATS_2"/>
    <property type="match status" value="1"/>
</dbReference>
<feature type="binding site" evidence="10">
    <location>
        <position position="54"/>
    </location>
    <ligand>
        <name>ATP</name>
        <dbReference type="ChEBI" id="CHEBI:30616"/>
    </ligand>
</feature>
<dbReference type="InterPro" id="IPR011009">
    <property type="entry name" value="Kinase-like_dom_sf"/>
</dbReference>
<dbReference type="InterPro" id="IPR015943">
    <property type="entry name" value="WD40/YVTN_repeat-like_dom_sf"/>
</dbReference>
<keyword evidence="6 10" id="KW-0067">ATP-binding</keyword>
<name>D6U6Y8_KTERA</name>
<comment type="caution">
    <text evidence="13">The sequence shown here is derived from an EMBL/GenBank/DDBJ whole genome shotgun (WGS) entry which is preliminary data.</text>
</comment>
<dbReference type="SUPFAM" id="SSF50978">
    <property type="entry name" value="WD40 repeat-like"/>
    <property type="match status" value="1"/>
</dbReference>
<evidence type="ECO:0000256" key="11">
    <source>
        <dbReference type="SAM" id="MobiDB-lite"/>
    </source>
</evidence>
<dbReference type="STRING" id="485913.Krac_1365"/>
<dbReference type="EC" id="2.7.11.1" evidence="1"/>
<dbReference type="Gene3D" id="1.10.510.10">
    <property type="entry name" value="Transferase(Phosphotransferase) domain 1"/>
    <property type="match status" value="1"/>
</dbReference>
<proteinExistence type="predicted"/>
<evidence type="ECO:0000256" key="3">
    <source>
        <dbReference type="ARBA" id="ARBA00022679"/>
    </source>
</evidence>
<dbReference type="InterPro" id="IPR008271">
    <property type="entry name" value="Ser/Thr_kinase_AS"/>
</dbReference>
<dbReference type="Gene3D" id="2.130.10.10">
    <property type="entry name" value="YVTN repeat-like/Quinoprotein amine dehydrogenase"/>
    <property type="match status" value="2"/>
</dbReference>
<keyword evidence="3" id="KW-0808">Transferase</keyword>
<dbReference type="Pfam" id="PF00400">
    <property type="entry name" value="WD40"/>
    <property type="match status" value="2"/>
</dbReference>
<dbReference type="AlphaFoldDB" id="D6U6Y8"/>
<evidence type="ECO:0000256" key="1">
    <source>
        <dbReference type="ARBA" id="ARBA00012513"/>
    </source>
</evidence>
<dbReference type="InterPro" id="IPR017441">
    <property type="entry name" value="Protein_kinase_ATP_BS"/>
</dbReference>
<reference evidence="13 14" key="1">
    <citation type="journal article" date="2011" name="Stand. Genomic Sci.">
        <title>Non-contiguous finished genome sequence and contextual data of the filamentous soil bacterium Ktedonobacter racemifer type strain (SOSP1-21).</title>
        <authorList>
            <person name="Chang Y.J."/>
            <person name="Land M."/>
            <person name="Hauser L."/>
            <person name="Chertkov O."/>
            <person name="Del Rio T.G."/>
            <person name="Nolan M."/>
            <person name="Copeland A."/>
            <person name="Tice H."/>
            <person name="Cheng J.F."/>
            <person name="Lucas S."/>
            <person name="Han C."/>
            <person name="Goodwin L."/>
            <person name="Pitluck S."/>
            <person name="Ivanova N."/>
            <person name="Ovchinikova G."/>
            <person name="Pati A."/>
            <person name="Chen A."/>
            <person name="Palaniappan K."/>
            <person name="Mavromatis K."/>
            <person name="Liolios K."/>
            <person name="Brettin T."/>
            <person name="Fiebig A."/>
            <person name="Rohde M."/>
            <person name="Abt B."/>
            <person name="Goker M."/>
            <person name="Detter J.C."/>
            <person name="Woyke T."/>
            <person name="Bristow J."/>
            <person name="Eisen J.A."/>
            <person name="Markowitz V."/>
            <person name="Hugenholtz P."/>
            <person name="Kyrpides N.C."/>
            <person name="Klenk H.P."/>
            <person name="Lapidus A."/>
        </authorList>
    </citation>
    <scope>NUCLEOTIDE SEQUENCE [LARGE SCALE GENOMIC DNA]</scope>
    <source>
        <strain evidence="14">DSM 44963</strain>
    </source>
</reference>
<dbReference type="FunFam" id="3.30.200.20:FF:000035">
    <property type="entry name" value="Serine/threonine protein kinase Stk1"/>
    <property type="match status" value="1"/>
</dbReference>
<dbReference type="EMBL" id="ADVG01000005">
    <property type="protein sequence ID" value="EFH80749.1"/>
    <property type="molecule type" value="Genomic_DNA"/>
</dbReference>
<dbReference type="PROSITE" id="PS50011">
    <property type="entry name" value="PROTEIN_KINASE_DOM"/>
    <property type="match status" value="1"/>
</dbReference>
<keyword evidence="9" id="KW-0853">WD repeat</keyword>
<keyword evidence="4 10" id="KW-0547">Nucleotide-binding</keyword>
<keyword evidence="5 13" id="KW-0418">Kinase</keyword>
<feature type="repeat" description="WD" evidence="9">
    <location>
        <begin position="389"/>
        <end position="430"/>
    </location>
</feature>
<keyword evidence="14" id="KW-1185">Reference proteome</keyword>
<evidence type="ECO:0000256" key="8">
    <source>
        <dbReference type="ARBA" id="ARBA00048679"/>
    </source>
</evidence>
<dbReference type="InterPro" id="IPR036322">
    <property type="entry name" value="WD40_repeat_dom_sf"/>
</dbReference>
<dbReference type="RefSeq" id="WP_007923512.1">
    <property type="nucleotide sequence ID" value="NZ_ADVG01000005.1"/>
</dbReference>
<dbReference type="Proteomes" id="UP000004508">
    <property type="component" value="Unassembled WGS sequence"/>
</dbReference>
<evidence type="ECO:0000259" key="12">
    <source>
        <dbReference type="PROSITE" id="PS50011"/>
    </source>
</evidence>
<dbReference type="Gene3D" id="3.30.200.20">
    <property type="entry name" value="Phosphorylase Kinase, domain 1"/>
    <property type="match status" value="1"/>
</dbReference>
<evidence type="ECO:0000256" key="9">
    <source>
        <dbReference type="PROSITE-ProRule" id="PRU00221"/>
    </source>
</evidence>
<feature type="domain" description="Protein kinase" evidence="12">
    <location>
        <begin position="25"/>
        <end position="294"/>
    </location>
</feature>
<evidence type="ECO:0000256" key="5">
    <source>
        <dbReference type="ARBA" id="ARBA00022777"/>
    </source>
</evidence>
<comment type="catalytic activity">
    <reaction evidence="7">
        <text>L-threonyl-[protein] + ATP = O-phospho-L-threonyl-[protein] + ADP + H(+)</text>
        <dbReference type="Rhea" id="RHEA:46608"/>
        <dbReference type="Rhea" id="RHEA-COMP:11060"/>
        <dbReference type="Rhea" id="RHEA-COMP:11605"/>
        <dbReference type="ChEBI" id="CHEBI:15378"/>
        <dbReference type="ChEBI" id="CHEBI:30013"/>
        <dbReference type="ChEBI" id="CHEBI:30616"/>
        <dbReference type="ChEBI" id="CHEBI:61977"/>
        <dbReference type="ChEBI" id="CHEBI:456216"/>
        <dbReference type="EC" id="2.7.11.1"/>
    </reaction>
</comment>
<dbReference type="InterPro" id="IPR001680">
    <property type="entry name" value="WD40_rpt"/>
</dbReference>
<keyword evidence="2 13" id="KW-0723">Serine/threonine-protein kinase</keyword>
<dbReference type="SUPFAM" id="SSF56112">
    <property type="entry name" value="Protein kinase-like (PK-like)"/>
    <property type="match status" value="1"/>
</dbReference>
<comment type="catalytic activity">
    <reaction evidence="8">
        <text>L-seryl-[protein] + ATP = O-phospho-L-seryl-[protein] + ADP + H(+)</text>
        <dbReference type="Rhea" id="RHEA:17989"/>
        <dbReference type="Rhea" id="RHEA-COMP:9863"/>
        <dbReference type="Rhea" id="RHEA-COMP:11604"/>
        <dbReference type="ChEBI" id="CHEBI:15378"/>
        <dbReference type="ChEBI" id="CHEBI:29999"/>
        <dbReference type="ChEBI" id="CHEBI:30616"/>
        <dbReference type="ChEBI" id="CHEBI:83421"/>
        <dbReference type="ChEBI" id="CHEBI:456216"/>
        <dbReference type="EC" id="2.7.11.1"/>
    </reaction>
</comment>
<dbReference type="SMART" id="SM00320">
    <property type="entry name" value="WD40"/>
    <property type="match status" value="3"/>
</dbReference>
<dbReference type="PANTHER" id="PTHR43289">
    <property type="entry name" value="MITOGEN-ACTIVATED PROTEIN KINASE KINASE KINASE 20-RELATED"/>
    <property type="match status" value="1"/>
</dbReference>
<evidence type="ECO:0000313" key="13">
    <source>
        <dbReference type="EMBL" id="EFH80749.1"/>
    </source>
</evidence>
<dbReference type="PROSITE" id="PS00107">
    <property type="entry name" value="PROTEIN_KINASE_ATP"/>
    <property type="match status" value="1"/>
</dbReference>
<dbReference type="SMART" id="SM00220">
    <property type="entry name" value="S_TKc"/>
    <property type="match status" value="1"/>
</dbReference>
<dbReference type="OrthoDB" id="138785at2"/>
<gene>
    <name evidence="13" type="ORF">Krac_1365</name>
</gene>
<dbReference type="FunFam" id="1.10.510.10:FF:000021">
    <property type="entry name" value="Serine/threonine protein kinase"/>
    <property type="match status" value="1"/>
</dbReference>
<dbReference type="eggNOG" id="COG0515">
    <property type="taxonomic scope" value="Bacteria"/>
</dbReference>
<dbReference type="InterPro" id="IPR000719">
    <property type="entry name" value="Prot_kinase_dom"/>
</dbReference>
<dbReference type="PROSITE" id="PS50294">
    <property type="entry name" value="WD_REPEATS_REGION"/>
    <property type="match status" value="1"/>
</dbReference>
<feature type="region of interest" description="Disordered" evidence="11">
    <location>
        <begin position="299"/>
        <end position="334"/>
    </location>
</feature>